<feature type="transmembrane region" description="Helical" evidence="4">
    <location>
        <begin position="186"/>
        <end position="207"/>
    </location>
</feature>
<accession>A0A7W8E656</accession>
<dbReference type="Pfam" id="PF12729">
    <property type="entry name" value="4HB_MCP_1"/>
    <property type="match status" value="1"/>
</dbReference>
<gene>
    <name evidence="6" type="ORF">HDF16_005052</name>
</gene>
<keyword evidence="1" id="KW-0145">Chemotaxis</keyword>
<keyword evidence="7" id="KW-1185">Reference proteome</keyword>
<evidence type="ECO:0000256" key="4">
    <source>
        <dbReference type="SAM" id="Phobius"/>
    </source>
</evidence>
<comment type="caution">
    <text evidence="6">The sequence shown here is derived from an EMBL/GenBank/DDBJ whole genome shotgun (WGS) entry which is preliminary data.</text>
</comment>
<name>A0A7W8E656_9BACT</name>
<keyword evidence="3" id="KW-0807">Transducer</keyword>
<evidence type="ECO:0000256" key="3">
    <source>
        <dbReference type="PROSITE-ProRule" id="PRU00284"/>
    </source>
</evidence>
<proteinExistence type="inferred from homology"/>
<keyword evidence="4" id="KW-0812">Transmembrane</keyword>
<keyword evidence="4" id="KW-1133">Transmembrane helix</keyword>
<feature type="transmembrane region" description="Helical" evidence="4">
    <location>
        <begin position="7"/>
        <end position="26"/>
    </location>
</feature>
<dbReference type="InterPro" id="IPR004089">
    <property type="entry name" value="MCPsignal_dom"/>
</dbReference>
<evidence type="ECO:0000256" key="2">
    <source>
        <dbReference type="ARBA" id="ARBA00029447"/>
    </source>
</evidence>
<dbReference type="SMART" id="SM00283">
    <property type="entry name" value="MA"/>
    <property type="match status" value="1"/>
</dbReference>
<dbReference type="Gene3D" id="1.10.287.950">
    <property type="entry name" value="Methyl-accepting chemotaxis protein"/>
    <property type="match status" value="1"/>
</dbReference>
<evidence type="ECO:0000313" key="6">
    <source>
        <dbReference type="EMBL" id="MBB5060316.1"/>
    </source>
</evidence>
<evidence type="ECO:0000256" key="1">
    <source>
        <dbReference type="ARBA" id="ARBA00022500"/>
    </source>
</evidence>
<protein>
    <submittedName>
        <fullName evidence="6">Methyl-accepting chemotaxis protein/methyl-accepting chemotaxis protein-1 (Serine sensor receptor)</fullName>
    </submittedName>
</protein>
<comment type="similarity">
    <text evidence="2">Belongs to the methyl-accepting chemotaxis (MCP) protein family.</text>
</comment>
<dbReference type="GO" id="GO:0006935">
    <property type="term" value="P:chemotaxis"/>
    <property type="evidence" value="ECO:0007669"/>
    <property type="project" value="UniProtKB-KW"/>
</dbReference>
<sequence>MTISKKLYAAFGTALVFTLILGITAWTCLTHIGNEVTLSSKSTHKLQLAGKMTTLTSNMLSLERGMVIRTLLKDEAKVEEYNSQFRDDAAKRQDLLKEDKSLATDPRVIQIIDEMSDGYEKRLQAHDELYRLAKAGDGPGAAALQSGTLMTMAKTSEAKFQSLQQIATQQVAEIAASNQATIASSVWLVGIIILLSLGVGAVVVYIVRGINEALTRTVVELSEGAEQIAAASSQVSSSSQALAQGASEQAASLEETSASSEEINSMAHKNTENALAMARLVGDSKSEFANTNSQLSEMMAAMDDINASSGKIAKIIKIIDEIAFQTNILALNAAVEAARAGEAGMGFAVVADEVRSLAQRSAQAAKDTASMIEDSVTKSEAGKTKLAGVATSIQRISGEFTNISTLVDEVSHGSKEQSTGIDQIGRALSQMEQVTQTTAASAEESAAAAEELNAQSESMKELTGRLNEMVGASVSSSLSPRTSIRASRAKTFSPTLQRSVIAKRFAGKLSQRRSKSEILTEENFPLEDSFNSF</sequence>
<keyword evidence="4" id="KW-0472">Membrane</keyword>
<dbReference type="PANTHER" id="PTHR43531:SF11">
    <property type="entry name" value="METHYL-ACCEPTING CHEMOTAXIS PROTEIN 3"/>
    <property type="match status" value="1"/>
</dbReference>
<dbReference type="SUPFAM" id="SSF58104">
    <property type="entry name" value="Methyl-accepting chemotaxis protein (MCP) signaling domain"/>
    <property type="match status" value="1"/>
</dbReference>
<dbReference type="EMBL" id="JACHIP010000011">
    <property type="protein sequence ID" value="MBB5060316.1"/>
    <property type="molecule type" value="Genomic_DNA"/>
</dbReference>
<dbReference type="InterPro" id="IPR051310">
    <property type="entry name" value="MCP_chemotaxis"/>
</dbReference>
<dbReference type="PANTHER" id="PTHR43531">
    <property type="entry name" value="PROTEIN ICFG"/>
    <property type="match status" value="1"/>
</dbReference>
<keyword evidence="6" id="KW-0675">Receptor</keyword>
<feature type="domain" description="Methyl-accepting transducer" evidence="5">
    <location>
        <begin position="224"/>
        <end position="453"/>
    </location>
</feature>
<reference evidence="6 7" key="1">
    <citation type="submission" date="2020-08" db="EMBL/GenBank/DDBJ databases">
        <title>Genomic Encyclopedia of Type Strains, Phase IV (KMG-V): Genome sequencing to study the core and pangenomes of soil and plant-associated prokaryotes.</title>
        <authorList>
            <person name="Whitman W."/>
        </authorList>
    </citation>
    <scope>NUCLEOTIDE SEQUENCE [LARGE SCALE GENOMIC DNA]</scope>
    <source>
        <strain evidence="6 7">M8UP14</strain>
    </source>
</reference>
<evidence type="ECO:0000259" key="5">
    <source>
        <dbReference type="PROSITE" id="PS50111"/>
    </source>
</evidence>
<evidence type="ECO:0000313" key="7">
    <source>
        <dbReference type="Proteomes" id="UP000540989"/>
    </source>
</evidence>
<organism evidence="6 7">
    <name type="scientific">Granulicella aggregans</name>
    <dbReference type="NCBI Taxonomy" id="474949"/>
    <lineage>
        <taxon>Bacteria</taxon>
        <taxon>Pseudomonadati</taxon>
        <taxon>Acidobacteriota</taxon>
        <taxon>Terriglobia</taxon>
        <taxon>Terriglobales</taxon>
        <taxon>Acidobacteriaceae</taxon>
        <taxon>Granulicella</taxon>
    </lineage>
</organism>
<dbReference type="Pfam" id="PF00015">
    <property type="entry name" value="MCPsignal"/>
    <property type="match status" value="1"/>
</dbReference>
<dbReference type="GO" id="GO:0016020">
    <property type="term" value="C:membrane"/>
    <property type="evidence" value="ECO:0007669"/>
    <property type="project" value="InterPro"/>
</dbReference>
<dbReference type="Proteomes" id="UP000540989">
    <property type="component" value="Unassembled WGS sequence"/>
</dbReference>
<dbReference type="GO" id="GO:0007165">
    <property type="term" value="P:signal transduction"/>
    <property type="evidence" value="ECO:0007669"/>
    <property type="project" value="UniProtKB-KW"/>
</dbReference>
<dbReference type="PROSITE" id="PS50111">
    <property type="entry name" value="CHEMOTAXIS_TRANSDUC_2"/>
    <property type="match status" value="1"/>
</dbReference>
<dbReference type="InterPro" id="IPR024478">
    <property type="entry name" value="HlyB_4HB_MCP"/>
</dbReference>
<dbReference type="AlphaFoldDB" id="A0A7W8E656"/>
<dbReference type="RefSeq" id="WP_184222519.1">
    <property type="nucleotide sequence ID" value="NZ_JACHIP010000011.1"/>
</dbReference>